<evidence type="ECO:0000256" key="6">
    <source>
        <dbReference type="ARBA" id="ARBA00022759"/>
    </source>
</evidence>
<keyword evidence="12" id="KW-1185">Reference proteome</keyword>
<dbReference type="GO" id="GO:0008270">
    <property type="term" value="F:zinc ion binding"/>
    <property type="evidence" value="ECO:0007669"/>
    <property type="project" value="UniProtKB-UniRule"/>
</dbReference>
<dbReference type="AlphaFoldDB" id="A0ABD5RDL0"/>
<dbReference type="InterPro" id="IPR013471">
    <property type="entry name" value="RNase_Z/BN"/>
</dbReference>
<feature type="binding site" evidence="9">
    <location>
        <position position="269"/>
    </location>
    <ligand>
        <name>Zn(2+)</name>
        <dbReference type="ChEBI" id="CHEBI:29105"/>
        <label>2</label>
        <note>catalytic</note>
    </ligand>
</feature>
<dbReference type="Pfam" id="PF12706">
    <property type="entry name" value="Lactamase_B_2"/>
    <property type="match status" value="1"/>
</dbReference>
<protein>
    <recommendedName>
        <fullName evidence="9">Ribonuclease Z</fullName>
        <shortName evidence="9">RNase Z</shortName>
        <ecNumber evidence="9">3.1.26.11</ecNumber>
    </recommendedName>
    <alternativeName>
        <fullName evidence="9">tRNA 3 endonuclease</fullName>
    </alternativeName>
    <alternativeName>
        <fullName evidence="9">tRNase Z</fullName>
    </alternativeName>
</protein>
<dbReference type="InterPro" id="IPR036866">
    <property type="entry name" value="RibonucZ/Hydroxyglut_hydro"/>
</dbReference>
<dbReference type="GO" id="GO:0042802">
    <property type="term" value="F:identical protein binding"/>
    <property type="evidence" value="ECO:0007669"/>
    <property type="project" value="UniProtKB-ARBA"/>
</dbReference>
<dbReference type="GO" id="GO:0042781">
    <property type="term" value="F:3'-tRNA processing endoribonuclease activity"/>
    <property type="evidence" value="ECO:0007669"/>
    <property type="project" value="UniProtKB-UniRule"/>
</dbReference>
<keyword evidence="5 9" id="KW-0479">Metal-binding</keyword>
<dbReference type="PANTHER" id="PTHR46018:SF2">
    <property type="entry name" value="ZINC PHOSPHODIESTERASE ELAC PROTEIN 1"/>
    <property type="match status" value="1"/>
</dbReference>
<proteinExistence type="inferred from homology"/>
<evidence type="ECO:0000256" key="8">
    <source>
        <dbReference type="ARBA" id="ARBA00022833"/>
    </source>
</evidence>
<dbReference type="EMBL" id="JBHSKX010000002">
    <property type="protein sequence ID" value="MFC5368135.1"/>
    <property type="molecule type" value="Genomic_DNA"/>
</dbReference>
<gene>
    <name evidence="9 11" type="primary">rnz</name>
    <name evidence="11" type="ORF">ACFPJ5_14460</name>
</gene>
<dbReference type="PANTHER" id="PTHR46018">
    <property type="entry name" value="ZINC PHOSPHODIESTERASE ELAC PROTEIN 1"/>
    <property type="match status" value="1"/>
</dbReference>
<feature type="domain" description="Metallo-beta-lactamase" evidence="10">
    <location>
        <begin position="20"/>
        <end position="269"/>
    </location>
</feature>
<accession>A0ABD5RDL0</accession>
<dbReference type="SUPFAM" id="SSF56281">
    <property type="entry name" value="Metallo-hydrolase/oxidoreductase"/>
    <property type="match status" value="1"/>
</dbReference>
<comment type="cofactor">
    <cofactor evidence="9">
        <name>Zn(2+)</name>
        <dbReference type="ChEBI" id="CHEBI:29105"/>
    </cofactor>
    <text evidence="9">Binds 2 Zn(2+) ions.</text>
</comment>
<evidence type="ECO:0000256" key="9">
    <source>
        <dbReference type="HAMAP-Rule" id="MF_01818"/>
    </source>
</evidence>
<dbReference type="FunFam" id="3.60.15.10:FF:000002">
    <property type="entry name" value="Ribonuclease Z"/>
    <property type="match status" value="1"/>
</dbReference>
<comment type="catalytic activity">
    <reaction evidence="1 9">
        <text>Endonucleolytic cleavage of RNA, removing extra 3' nucleotides from tRNA precursor, generating 3' termini of tRNAs. A 3'-hydroxy group is left at the tRNA terminus and a 5'-phosphoryl group is left at the trailer molecule.</text>
        <dbReference type="EC" id="3.1.26.11"/>
    </reaction>
</comment>
<evidence type="ECO:0000256" key="7">
    <source>
        <dbReference type="ARBA" id="ARBA00022801"/>
    </source>
</evidence>
<dbReference type="CDD" id="cd07717">
    <property type="entry name" value="RNaseZ_ZiPD-like_MBL-fold"/>
    <property type="match status" value="1"/>
</dbReference>
<comment type="similarity">
    <text evidence="9">Belongs to the RNase Z family.</text>
</comment>
<dbReference type="HAMAP" id="MF_01818">
    <property type="entry name" value="RNase_Z_BN"/>
    <property type="match status" value="1"/>
</dbReference>
<dbReference type="SMART" id="SM00849">
    <property type="entry name" value="Lactamase_B"/>
    <property type="match status" value="1"/>
</dbReference>
<keyword evidence="8 9" id="KW-0862">Zinc</keyword>
<evidence type="ECO:0000256" key="3">
    <source>
        <dbReference type="ARBA" id="ARBA00022694"/>
    </source>
</evidence>
<reference evidence="11 12" key="1">
    <citation type="journal article" date="2019" name="Int. J. Syst. Evol. Microbiol.">
        <title>The Global Catalogue of Microorganisms (GCM) 10K type strain sequencing project: providing services to taxonomists for standard genome sequencing and annotation.</title>
        <authorList>
            <consortium name="The Broad Institute Genomics Platform"/>
            <consortium name="The Broad Institute Genome Sequencing Center for Infectious Disease"/>
            <person name="Wu L."/>
            <person name="Ma J."/>
        </authorList>
    </citation>
    <scope>NUCLEOTIDE SEQUENCE [LARGE SCALE GENOMIC DNA]</scope>
    <source>
        <strain evidence="11 12">CGMCC 1.12237</strain>
    </source>
</reference>
<feature type="binding site" evidence="9">
    <location>
        <position position="211"/>
    </location>
    <ligand>
        <name>Zn(2+)</name>
        <dbReference type="ChEBI" id="CHEBI:29105"/>
        <label>2</label>
        <note>catalytic</note>
    </ligand>
</feature>
<dbReference type="Gene3D" id="3.60.15.10">
    <property type="entry name" value="Ribonuclease Z/Hydroxyacylglutathione hydrolase-like"/>
    <property type="match status" value="1"/>
</dbReference>
<keyword evidence="3 9" id="KW-0819">tRNA processing</keyword>
<evidence type="ECO:0000256" key="5">
    <source>
        <dbReference type="ARBA" id="ARBA00022723"/>
    </source>
</evidence>
<keyword evidence="7 9" id="KW-0378">Hydrolase</keyword>
<keyword evidence="6 9" id="KW-0255">Endonuclease</keyword>
<comment type="subunit">
    <text evidence="2 9">Homodimer.</text>
</comment>
<feature type="binding site" evidence="9">
    <location>
        <position position="211"/>
    </location>
    <ligand>
        <name>Zn(2+)</name>
        <dbReference type="ChEBI" id="CHEBI:29105"/>
        <label>1</label>
        <note>catalytic</note>
    </ligand>
</feature>
<organism evidence="11 12">
    <name type="scientific">Salinirubrum litoreum</name>
    <dbReference type="NCBI Taxonomy" id="1126234"/>
    <lineage>
        <taxon>Archaea</taxon>
        <taxon>Methanobacteriati</taxon>
        <taxon>Methanobacteriota</taxon>
        <taxon>Stenosarchaea group</taxon>
        <taxon>Halobacteria</taxon>
        <taxon>Halobacteriales</taxon>
        <taxon>Haloferacaceae</taxon>
        <taxon>Salinirubrum</taxon>
    </lineage>
</organism>
<dbReference type="InterPro" id="IPR001279">
    <property type="entry name" value="Metallo-B-lactamas"/>
</dbReference>
<evidence type="ECO:0000256" key="1">
    <source>
        <dbReference type="ARBA" id="ARBA00000402"/>
    </source>
</evidence>
<name>A0ABD5RDL0_9EURY</name>
<sequence>MSLRVTFLGTSAAVPTTERAPSAVFVNREGDDLLFDCGEGTQRQMMRFGTGFGVSHLFVTHLHGDHVLGIPGLIQSWDFTDRDDPVAIHCPPNTRNHIESLIHAGGHQPSYPVRINEVQPGAVALSGDDYEVRAFRTEHRTRSQGYVLTEDDRKGRFDREKAEQELEIPPGPAYGKLHRGESVELDDGRVIHPEQVVGEPRPGRTLVYTGDTRPLSSTTRIAENADLLIHDATFASDETGRARSTGHSTAREAAEIARDANVRQLALTHISSRYAGDASRLAEEARRVFDGDLFVADDGQKVEVPYPDADVRST</sequence>
<dbReference type="Pfam" id="PF23023">
    <property type="entry name" value="Anti-Pycsar_Apyc1"/>
    <property type="match status" value="1"/>
</dbReference>
<dbReference type="RefSeq" id="WP_227230368.1">
    <property type="nucleotide sequence ID" value="NZ_JAJCVJ010000002.1"/>
</dbReference>
<dbReference type="NCBIfam" id="NF000801">
    <property type="entry name" value="PRK00055.1-3"/>
    <property type="match status" value="1"/>
</dbReference>
<feature type="binding site" evidence="9">
    <location>
        <position position="65"/>
    </location>
    <ligand>
        <name>Zn(2+)</name>
        <dbReference type="ChEBI" id="CHEBI:29105"/>
        <label>2</label>
        <note>catalytic</note>
    </ligand>
</feature>
<feature type="binding site" evidence="9">
    <location>
        <position position="66"/>
    </location>
    <ligand>
        <name>Zn(2+)</name>
        <dbReference type="ChEBI" id="CHEBI:29105"/>
        <label>2</label>
        <note>catalytic</note>
    </ligand>
</feature>
<feature type="active site" description="Proton acceptor" evidence="9">
    <location>
        <position position="65"/>
    </location>
</feature>
<dbReference type="NCBIfam" id="TIGR02651">
    <property type="entry name" value="RNase_Z"/>
    <property type="match status" value="1"/>
</dbReference>
<evidence type="ECO:0000256" key="2">
    <source>
        <dbReference type="ARBA" id="ARBA00011738"/>
    </source>
</evidence>
<dbReference type="EC" id="3.1.26.11" evidence="9"/>
<dbReference type="Proteomes" id="UP001596201">
    <property type="component" value="Unassembled WGS sequence"/>
</dbReference>
<evidence type="ECO:0000313" key="12">
    <source>
        <dbReference type="Proteomes" id="UP001596201"/>
    </source>
</evidence>
<evidence type="ECO:0000259" key="10">
    <source>
        <dbReference type="SMART" id="SM00849"/>
    </source>
</evidence>
<feature type="binding site" evidence="9">
    <location>
        <position position="139"/>
    </location>
    <ligand>
        <name>Zn(2+)</name>
        <dbReference type="ChEBI" id="CHEBI:29105"/>
        <label>1</label>
        <note>catalytic</note>
    </ligand>
</feature>
<feature type="binding site" evidence="9">
    <location>
        <position position="63"/>
    </location>
    <ligand>
        <name>Zn(2+)</name>
        <dbReference type="ChEBI" id="CHEBI:29105"/>
        <label>1</label>
        <note>catalytic</note>
    </ligand>
</feature>
<comment type="function">
    <text evidence="9">Zinc phosphodiesterase, which displays some tRNA 3'-processing endonuclease activity. Probably involved in tRNA maturation, by removing a 3'-trailer from precursor tRNA.</text>
</comment>
<evidence type="ECO:0000256" key="4">
    <source>
        <dbReference type="ARBA" id="ARBA00022722"/>
    </source>
</evidence>
<keyword evidence="4 9" id="KW-0540">Nuclease</keyword>
<feature type="binding site" evidence="9">
    <location>
        <position position="61"/>
    </location>
    <ligand>
        <name>Zn(2+)</name>
        <dbReference type="ChEBI" id="CHEBI:29105"/>
        <label>1</label>
        <note>catalytic</note>
    </ligand>
</feature>
<evidence type="ECO:0000313" key="11">
    <source>
        <dbReference type="EMBL" id="MFC5368135.1"/>
    </source>
</evidence>
<comment type="caution">
    <text evidence="11">The sequence shown here is derived from an EMBL/GenBank/DDBJ whole genome shotgun (WGS) entry which is preliminary data.</text>
</comment>